<evidence type="ECO:0000256" key="1">
    <source>
        <dbReference type="SAM" id="MobiDB-lite"/>
    </source>
</evidence>
<feature type="compositionally biased region" description="Basic and acidic residues" evidence="1">
    <location>
        <begin position="33"/>
        <end position="42"/>
    </location>
</feature>
<feature type="transmembrane region" description="Helical" evidence="2">
    <location>
        <begin position="6"/>
        <end position="24"/>
    </location>
</feature>
<evidence type="ECO:0000313" key="3">
    <source>
        <dbReference type="EMBL" id="KAF7724082.1"/>
    </source>
</evidence>
<dbReference type="EMBL" id="JABAYA010000130">
    <property type="protein sequence ID" value="KAF7724082.1"/>
    <property type="molecule type" value="Genomic_DNA"/>
</dbReference>
<gene>
    <name evidence="3" type="ORF">EC973_001415</name>
</gene>
<evidence type="ECO:0000313" key="4">
    <source>
        <dbReference type="Proteomes" id="UP000605846"/>
    </source>
</evidence>
<organism evidence="3 4">
    <name type="scientific">Apophysomyces ossiformis</name>
    <dbReference type="NCBI Taxonomy" id="679940"/>
    <lineage>
        <taxon>Eukaryota</taxon>
        <taxon>Fungi</taxon>
        <taxon>Fungi incertae sedis</taxon>
        <taxon>Mucoromycota</taxon>
        <taxon>Mucoromycotina</taxon>
        <taxon>Mucoromycetes</taxon>
        <taxon>Mucorales</taxon>
        <taxon>Mucorineae</taxon>
        <taxon>Mucoraceae</taxon>
        <taxon>Apophysomyces</taxon>
    </lineage>
</organism>
<proteinExistence type="predicted"/>
<comment type="caution">
    <text evidence="3">The sequence shown here is derived from an EMBL/GenBank/DDBJ whole genome shotgun (WGS) entry which is preliminary data.</text>
</comment>
<reference evidence="3" key="1">
    <citation type="submission" date="2020-01" db="EMBL/GenBank/DDBJ databases">
        <title>Genome Sequencing of Three Apophysomyces-Like Fungal Strains Confirms a Novel Fungal Genus in the Mucoromycota with divergent Burkholderia-like Endosymbiotic Bacteria.</title>
        <authorList>
            <person name="Stajich J.E."/>
            <person name="Macias A.M."/>
            <person name="Carter-House D."/>
            <person name="Lovett B."/>
            <person name="Kasson L.R."/>
            <person name="Berry K."/>
            <person name="Grigoriev I."/>
            <person name="Chang Y."/>
            <person name="Spatafora J."/>
            <person name="Kasson M.T."/>
        </authorList>
    </citation>
    <scope>NUCLEOTIDE SEQUENCE</scope>
    <source>
        <strain evidence="3">NRRL A-21654</strain>
    </source>
</reference>
<keyword evidence="2" id="KW-0472">Membrane</keyword>
<feature type="region of interest" description="Disordered" evidence="1">
    <location>
        <begin position="30"/>
        <end position="162"/>
    </location>
</feature>
<feature type="compositionally biased region" description="Pro residues" evidence="1">
    <location>
        <begin position="126"/>
        <end position="137"/>
    </location>
</feature>
<dbReference type="AlphaFoldDB" id="A0A8H7BPF4"/>
<feature type="compositionally biased region" description="Low complexity" evidence="1">
    <location>
        <begin position="150"/>
        <end position="162"/>
    </location>
</feature>
<keyword evidence="2" id="KW-0812">Transmembrane</keyword>
<protein>
    <submittedName>
        <fullName evidence="3">Uncharacterized protein</fullName>
    </submittedName>
</protein>
<name>A0A8H7BPF4_9FUNG</name>
<sequence>MVLIVSLVGGVGAVAIIAATVVLARMRIKKRKEKQESIEMRTEQTPSNHEPSIEPPPALPTESHNESHNEPEHFQNFPAVPELIYQEAGPSPSAPSAKELYAPDMVPALIPAGPSTIPKHVGDTPEIPPPAYTPSAPPLYALPVQPQPRSSNSSGLQRSSSF</sequence>
<accession>A0A8H7BPF4</accession>
<feature type="compositionally biased region" description="Basic and acidic residues" evidence="1">
    <location>
        <begin position="63"/>
        <end position="73"/>
    </location>
</feature>
<dbReference type="OrthoDB" id="10645278at2759"/>
<evidence type="ECO:0000256" key="2">
    <source>
        <dbReference type="SAM" id="Phobius"/>
    </source>
</evidence>
<keyword evidence="2" id="KW-1133">Transmembrane helix</keyword>
<keyword evidence="4" id="KW-1185">Reference proteome</keyword>
<dbReference type="Proteomes" id="UP000605846">
    <property type="component" value="Unassembled WGS sequence"/>
</dbReference>